<evidence type="ECO:0000313" key="1">
    <source>
        <dbReference type="EMBL" id="MBG6137504.1"/>
    </source>
</evidence>
<sequence>MDQTILSYLWFRGDDGPYRVAFRGNRQGVIAERESDGAILGGINSDGAVELTGYPLRDFEARALIESLHWHIKDEKRQGHAVYKSA</sequence>
<accession>A0A8J7GRR4</accession>
<reference evidence="1" key="1">
    <citation type="submission" date="2020-11" db="EMBL/GenBank/DDBJ databases">
        <title>Sequencing the genomes of 1000 actinobacteria strains.</title>
        <authorList>
            <person name="Klenk H.-P."/>
        </authorList>
    </citation>
    <scope>NUCLEOTIDE SEQUENCE</scope>
    <source>
        <strain evidence="1">DSM 45356</strain>
    </source>
</reference>
<proteinExistence type="predicted"/>
<gene>
    <name evidence="1" type="ORF">IW245_003698</name>
</gene>
<comment type="caution">
    <text evidence="1">The sequence shown here is derived from an EMBL/GenBank/DDBJ whole genome shotgun (WGS) entry which is preliminary data.</text>
</comment>
<name>A0A8J7GRR4_9ACTN</name>
<dbReference type="AlphaFoldDB" id="A0A8J7GRR4"/>
<keyword evidence="2" id="KW-1185">Reference proteome</keyword>
<evidence type="ECO:0000313" key="2">
    <source>
        <dbReference type="Proteomes" id="UP000622552"/>
    </source>
</evidence>
<dbReference type="Proteomes" id="UP000622552">
    <property type="component" value="Unassembled WGS sequence"/>
</dbReference>
<dbReference type="EMBL" id="JADOUF010000001">
    <property type="protein sequence ID" value="MBG6137504.1"/>
    <property type="molecule type" value="Genomic_DNA"/>
</dbReference>
<organism evidence="1 2">
    <name type="scientific">Longispora fulva</name>
    <dbReference type="NCBI Taxonomy" id="619741"/>
    <lineage>
        <taxon>Bacteria</taxon>
        <taxon>Bacillati</taxon>
        <taxon>Actinomycetota</taxon>
        <taxon>Actinomycetes</taxon>
        <taxon>Micromonosporales</taxon>
        <taxon>Micromonosporaceae</taxon>
        <taxon>Longispora</taxon>
    </lineage>
</organism>
<protein>
    <submittedName>
        <fullName evidence="1">Uncharacterized protein</fullName>
    </submittedName>
</protein>